<gene>
    <name evidence="2" type="ORF">SAMN06296429_11816</name>
</gene>
<feature type="domain" description="HMA" evidence="1">
    <location>
        <begin position="15"/>
        <end position="56"/>
    </location>
</feature>
<dbReference type="InterPro" id="IPR036163">
    <property type="entry name" value="HMA_dom_sf"/>
</dbReference>
<sequence>MPAAEVGAQHRGDHVERIEGVSDVSVEIPNGRLTVHSTPTVTDEAVHAAIGQAGYTIAASA</sequence>
<dbReference type="SUPFAM" id="SSF55008">
    <property type="entry name" value="HMA, heavy metal-associated domain"/>
    <property type="match status" value="1"/>
</dbReference>
<evidence type="ECO:0000313" key="3">
    <source>
        <dbReference type="Proteomes" id="UP000192634"/>
    </source>
</evidence>
<dbReference type="AlphaFoldDB" id="A0A1W2DEW0"/>
<evidence type="ECO:0000259" key="1">
    <source>
        <dbReference type="Pfam" id="PF00403"/>
    </source>
</evidence>
<dbReference type="RefSeq" id="WP_084453157.1">
    <property type="nucleotide sequence ID" value="NZ_FWXN01000018.1"/>
</dbReference>
<name>A0A1W2DEW0_9MICO</name>
<reference evidence="2 3" key="1">
    <citation type="submission" date="2017-04" db="EMBL/GenBank/DDBJ databases">
        <authorList>
            <person name="Afonso C.L."/>
            <person name="Miller P.J."/>
            <person name="Scott M.A."/>
            <person name="Spackman E."/>
            <person name="Goraichik I."/>
            <person name="Dimitrov K.M."/>
            <person name="Suarez D.L."/>
            <person name="Swayne D.E."/>
        </authorList>
    </citation>
    <scope>NUCLEOTIDE SEQUENCE [LARGE SCALE GENOMIC DNA]</scope>
    <source>
        <strain evidence="2 3">CGMCC 1.12511</strain>
    </source>
</reference>
<dbReference type="EMBL" id="FWXN01000018">
    <property type="protein sequence ID" value="SMC96050.1"/>
    <property type="molecule type" value="Genomic_DNA"/>
</dbReference>
<dbReference type="Pfam" id="PF00403">
    <property type="entry name" value="HMA"/>
    <property type="match status" value="1"/>
</dbReference>
<dbReference type="InterPro" id="IPR006121">
    <property type="entry name" value="HMA_dom"/>
</dbReference>
<accession>A0A1W2DEW0</accession>
<organism evidence="2 3">
    <name type="scientific">Janibacter indicus</name>
    <dbReference type="NCBI Taxonomy" id="857417"/>
    <lineage>
        <taxon>Bacteria</taxon>
        <taxon>Bacillati</taxon>
        <taxon>Actinomycetota</taxon>
        <taxon>Actinomycetes</taxon>
        <taxon>Micrococcales</taxon>
        <taxon>Intrasporangiaceae</taxon>
        <taxon>Janibacter</taxon>
    </lineage>
</organism>
<dbReference type="Gene3D" id="3.30.70.100">
    <property type="match status" value="1"/>
</dbReference>
<dbReference type="CDD" id="cd00371">
    <property type="entry name" value="HMA"/>
    <property type="match status" value="1"/>
</dbReference>
<dbReference type="Proteomes" id="UP000192634">
    <property type="component" value="Unassembled WGS sequence"/>
</dbReference>
<dbReference type="GO" id="GO:0046872">
    <property type="term" value="F:metal ion binding"/>
    <property type="evidence" value="ECO:0007669"/>
    <property type="project" value="InterPro"/>
</dbReference>
<proteinExistence type="predicted"/>
<evidence type="ECO:0000313" key="2">
    <source>
        <dbReference type="EMBL" id="SMC96050.1"/>
    </source>
</evidence>
<protein>
    <submittedName>
        <fullName evidence="2">Heavy-metal-associated domain-containing protein</fullName>
    </submittedName>
</protein>